<dbReference type="PANTHER" id="PTHR14614">
    <property type="entry name" value="HEPATOCELLULAR CARCINOMA-ASSOCIATED ANTIGEN"/>
    <property type="match status" value="1"/>
</dbReference>
<dbReference type="GO" id="GO:0005737">
    <property type="term" value="C:cytoplasm"/>
    <property type="evidence" value="ECO:0007669"/>
    <property type="project" value="TreeGrafter"/>
</dbReference>
<dbReference type="GO" id="GO:0008757">
    <property type="term" value="F:S-adenosylmethionine-dependent methyltransferase activity"/>
    <property type="evidence" value="ECO:0007669"/>
    <property type="project" value="UniProtKB-ARBA"/>
</dbReference>
<dbReference type="EMBL" id="CAJPDS010000012">
    <property type="protein sequence ID" value="CAF9912978.1"/>
    <property type="molecule type" value="Genomic_DNA"/>
</dbReference>
<evidence type="ECO:0008006" key="3">
    <source>
        <dbReference type="Google" id="ProtNLM"/>
    </source>
</evidence>
<accession>A0A8H3EWC3</accession>
<dbReference type="AlphaFoldDB" id="A0A8H3EWC3"/>
<evidence type="ECO:0000313" key="2">
    <source>
        <dbReference type="Proteomes" id="UP000664521"/>
    </source>
</evidence>
<comment type="caution">
    <text evidence="1">The sequence shown here is derived from an EMBL/GenBank/DDBJ whole genome shotgun (WGS) entry which is preliminary data.</text>
</comment>
<gene>
    <name evidence="1" type="ORF">HETSPECPRED_001281</name>
</gene>
<dbReference type="OrthoDB" id="194386at2759"/>
<sequence>MPAETSDGMDTVQQIELYRRQYFQLIDPQHLTAPHLDVLRLPQVQEEIYLKLFSEESIPFLPPARFRFRVLKALIDVLHEGFQDPEEDEISDSLTACFAQLVAQPSVSEIDSAQQKSYVTYTAPIHGSDAPSVTTLEARSTLASFGNTGVRTWEAALRLGTYLFSDAGRQHVAGMNVIELGAGTGFLSILCAKHLDARFVMATDGSSDIVDELESSLILNGLEGPQTIQARVYKWGHALIDGIQGGQDEPRSYQLVLGADVVCHSLLLVLGLDQQEVESVG</sequence>
<dbReference type="InterPro" id="IPR029063">
    <property type="entry name" value="SAM-dependent_MTases_sf"/>
</dbReference>
<protein>
    <recommendedName>
        <fullName evidence="3">FAM86 N-terminal domain-containing protein</fullName>
    </recommendedName>
</protein>
<dbReference type="SUPFAM" id="SSF53335">
    <property type="entry name" value="S-adenosyl-L-methionine-dependent methyltransferases"/>
    <property type="match status" value="1"/>
</dbReference>
<dbReference type="Pfam" id="PF10294">
    <property type="entry name" value="Methyltransf_16"/>
    <property type="match status" value="1"/>
</dbReference>
<keyword evidence="2" id="KW-1185">Reference proteome</keyword>
<organism evidence="1 2">
    <name type="scientific">Heterodermia speciosa</name>
    <dbReference type="NCBI Taxonomy" id="116794"/>
    <lineage>
        <taxon>Eukaryota</taxon>
        <taxon>Fungi</taxon>
        <taxon>Dikarya</taxon>
        <taxon>Ascomycota</taxon>
        <taxon>Pezizomycotina</taxon>
        <taxon>Lecanoromycetes</taxon>
        <taxon>OSLEUM clade</taxon>
        <taxon>Lecanoromycetidae</taxon>
        <taxon>Caliciales</taxon>
        <taxon>Physciaceae</taxon>
        <taxon>Heterodermia</taxon>
    </lineage>
</organism>
<proteinExistence type="predicted"/>
<dbReference type="PANTHER" id="PTHR14614:SF130">
    <property type="entry name" value="PROTEIN-LYSINE N-METHYLTRANSFERASE EEF2KMT"/>
    <property type="match status" value="1"/>
</dbReference>
<evidence type="ECO:0000313" key="1">
    <source>
        <dbReference type="EMBL" id="CAF9912978.1"/>
    </source>
</evidence>
<reference evidence="1" key="1">
    <citation type="submission" date="2021-03" db="EMBL/GenBank/DDBJ databases">
        <authorList>
            <person name="Tagirdzhanova G."/>
        </authorList>
    </citation>
    <scope>NUCLEOTIDE SEQUENCE</scope>
</reference>
<name>A0A8H3EWC3_9LECA</name>
<dbReference type="InterPro" id="IPR019410">
    <property type="entry name" value="Methyltransf_16"/>
</dbReference>
<dbReference type="CDD" id="cd02440">
    <property type="entry name" value="AdoMet_MTases"/>
    <property type="match status" value="1"/>
</dbReference>
<dbReference type="Proteomes" id="UP000664521">
    <property type="component" value="Unassembled WGS sequence"/>
</dbReference>
<dbReference type="Gene3D" id="3.40.50.150">
    <property type="entry name" value="Vaccinia Virus protein VP39"/>
    <property type="match status" value="1"/>
</dbReference>